<dbReference type="EMBL" id="CP048877">
    <property type="protein sequence ID" value="QIJ71069.1"/>
    <property type="molecule type" value="Genomic_DNA"/>
</dbReference>
<organism evidence="2 3">
    <name type="scientific">Thermosulfuriphilus ammonigenes</name>
    <dbReference type="NCBI Taxonomy" id="1936021"/>
    <lineage>
        <taxon>Bacteria</taxon>
        <taxon>Pseudomonadati</taxon>
        <taxon>Thermodesulfobacteriota</taxon>
        <taxon>Thermodesulfobacteria</taxon>
        <taxon>Thermodesulfobacteriales</taxon>
        <taxon>Thermodesulfobacteriaceae</taxon>
        <taxon>Thermosulfuriphilus</taxon>
    </lineage>
</organism>
<dbReference type="KEGG" id="tav:G4V39_01730"/>
<proteinExistence type="predicted"/>
<accession>A0A6G7PTR0</accession>
<sequence>MQTILASLNKLSEVLGAFVVDKGGQILARNLPEFYTQEILEAVIQSVEEISTGFVSESVQDSPQEIVALFENGSLVVRESKGRRLFVLLKTTEPSPIVCVALNALILKLDKFQEEGEAPTPRPVNDGDVLPLERLRELVKVLAQHYGPAAKILVKRALKQAGASPDGLSPTRIRDFLLALGAEIPEAKLRKSVIKKAQEILEAGRRS</sequence>
<dbReference type="AlphaFoldDB" id="A0A6G7PTR0"/>
<dbReference type="InterPro" id="IPR058395">
    <property type="entry name" value="DUF8082"/>
</dbReference>
<evidence type="ECO:0000313" key="3">
    <source>
        <dbReference type="Proteomes" id="UP000502179"/>
    </source>
</evidence>
<dbReference type="Pfam" id="PF26309">
    <property type="entry name" value="DUF8082"/>
    <property type="match status" value="1"/>
</dbReference>
<dbReference type="RefSeq" id="WP_166031291.1">
    <property type="nucleotide sequence ID" value="NZ_CP048877.1"/>
</dbReference>
<evidence type="ECO:0000259" key="1">
    <source>
        <dbReference type="Pfam" id="PF26309"/>
    </source>
</evidence>
<evidence type="ECO:0000313" key="2">
    <source>
        <dbReference type="EMBL" id="QIJ71069.1"/>
    </source>
</evidence>
<name>A0A6G7PTR0_9BACT</name>
<reference evidence="2 3" key="1">
    <citation type="submission" date="2020-02" db="EMBL/GenBank/DDBJ databases">
        <title>Genome analysis of Thermosulfuriphilus ammonigenes ST65T, an anaerobic thermophilic chemolithoautotrophic bacterium isolated from a deep-sea hydrothermal vent.</title>
        <authorList>
            <person name="Slobodkina G."/>
            <person name="Allioux M."/>
            <person name="Merkel A."/>
            <person name="Alain K."/>
            <person name="Jebbar M."/>
            <person name="Slobodkin A."/>
        </authorList>
    </citation>
    <scope>NUCLEOTIDE SEQUENCE [LARGE SCALE GENOMIC DNA]</scope>
    <source>
        <strain evidence="2 3">ST65</strain>
    </source>
</reference>
<gene>
    <name evidence="2" type="ORF">G4V39_01730</name>
</gene>
<feature type="domain" description="DUF8082" evidence="1">
    <location>
        <begin position="135"/>
        <end position="202"/>
    </location>
</feature>
<dbReference type="Proteomes" id="UP000502179">
    <property type="component" value="Chromosome"/>
</dbReference>
<keyword evidence="3" id="KW-1185">Reference proteome</keyword>
<protein>
    <recommendedName>
        <fullName evidence="1">DUF8082 domain-containing protein</fullName>
    </recommendedName>
</protein>